<keyword evidence="1 2" id="KW-0732">Signal</keyword>
<dbReference type="InterPro" id="IPR006315">
    <property type="entry name" value="OM_autotransptr_brl_dom"/>
</dbReference>
<feature type="signal peptide" evidence="2">
    <location>
        <begin position="1"/>
        <end position="21"/>
    </location>
</feature>
<dbReference type="InterPro" id="IPR051551">
    <property type="entry name" value="Autotransporter_adhesion"/>
</dbReference>
<dbReference type="CDD" id="cd01344">
    <property type="entry name" value="PL2_Passenger_AT"/>
    <property type="match status" value="1"/>
</dbReference>
<dbReference type="PROSITE" id="PS51208">
    <property type="entry name" value="AUTOTRANSPORTER"/>
    <property type="match status" value="1"/>
</dbReference>
<proteinExistence type="predicted"/>
<dbReference type="SUPFAM" id="SSF103515">
    <property type="entry name" value="Autotransporter"/>
    <property type="match status" value="1"/>
</dbReference>
<dbReference type="InterPro" id="IPR011050">
    <property type="entry name" value="Pectin_lyase_fold/virulence"/>
</dbReference>
<evidence type="ECO:0000256" key="2">
    <source>
        <dbReference type="SAM" id="SignalP"/>
    </source>
</evidence>
<dbReference type="PANTHER" id="PTHR35037">
    <property type="entry name" value="C-TERMINAL REGION OF AIDA-LIKE PROTEIN"/>
    <property type="match status" value="1"/>
</dbReference>
<dbReference type="Gene3D" id="2.40.128.130">
    <property type="entry name" value="Autotransporter beta-domain"/>
    <property type="match status" value="1"/>
</dbReference>
<dbReference type="InterPro" id="IPR013425">
    <property type="entry name" value="Autotrns_rpt"/>
</dbReference>
<sequence>MSPLALAVLISIGFASPLVGAETTLPSSSSTVTLQSFAPGEFDFVLPNGSLIQTAAGNGIDGDSSQDWQLNVQGSVVAAADGIHLLSATNNGAQITNSGSISVGGVGIALLNGGSIVNEAGGSIVGSTGILFSSGGYSLSNAGRIEGSGVGLEITTDTASTFTNQSSGIIAGNAGVHIASSGHTVINQGMILGTAGTAVDISGNNNLLLLDDGATVVGDVNSSGTGNRIVLAGSGSIGGVSSVISGFSSLEMNGLAWTLAGDVYMGNSSPSISVNQGKLTLTGNLNANSGNVEVALGAELQIGDGGIVGDLQQAHIQADGIVSFFRSDGALDLTDRVFGSGVLLFKGTGVRGESYYSFSNGDSEFYGNIVVGNNVRLRIGSSSPAPLAHYFVENNSTLWFGSSGNFSSALYIEGQGWDDPGFGRLGALRLDSGPNVSGPVTLTGDARVTAVFSGYTGTISGSIGDGGNGYALEKTGDGLITLTGVNTYSGGTLINAGTLAIGRSESLGNDVGDVTLNHANATLSLLDSFSLNHNVTVGSQGGIVTTSSTNTITGTLSGDGTFTKAGVGSLSLTGTGSGVQNLSVLGGELALAQSGAFTTAGNYMTASGAATSLSDTASLAVNGQFTQSSGSALNLALGSADPLINANIASLDGALNVTGLGPNVPNTASALTSTQYTLIHTAAAGGISGDFASVNLGGANSSVDYVLLYGGKSANGQDYNVGFELTWLADEQNGNGIFTLANAADRFNVDVALGDRSGVFASGWDGKTLTKEGAGTLVLSQVNAYGGPTLINQGTVETGIANALGGSDVFIDGDGALNLNGFSQRIGDLTGSGGVVLGSAALTVDARTDALFAGAISGTGAFIKEGTRALTLSGDSDYSGGTWINGGVLILNGANALGSGVVTNDATLTLSFLSPGSMGNTFAGGGTLTQDGSAAAMLTGDNSSMGRVEVNSGELAFAQQGEFSVISDVVTQSGATTSIEGSARLDVGGQFTMNGQLSLLADGNSGVSQPIISANSAALGSDSTFVLGGLSLSPTNNVASMGRAAFQVIGTSAPGRLSGDFSSISMGGAASPVDYVTFTGGVDPLRQYYDIGLSLTWYEGYTSTPEKAHGTFTLSDQREFFNLGVVLLDVAENGATGWDGKSLTKAGQGTLVLSKQNQYTGDTLIQGGILRLEAENAVADSARVQISDGAMLITGEADQLIHQLNGSGRIILGQGLLTQHNEGGTTLFSGQISGLGSLKKTGDGTLILSADDDFVGTTTVAEGVLQLGDGGSTGGVIGDIVNDAALVFNRSSDLTYGGTISGSGQVTQAGSNLLTLTGNNTYSGDTVINGGELRLGAGGNSGSVAGNIVNHGILTFNRADDVRYLGAVSGEGVVNKMGSGALTFSQSQSYQGDTTVSEGTLIVGDDGHPDVTLDSRKIDVLAGATLGGYGQVNGSVNNRGTLAVADALPEFADRQTGSFTVGGDLNNAGRIVMASVDPDSRLIVKGNYLGEGGALALSAALAGDDSATDRLVILGDSGGSTSVVVNNAGGKGGHTVNGIQIVSVAGKSDGVFTLANRPVAGAYDYFLYRGTPSENDGNWYLRSVLNQQDAVVRPEAGSYVANAAAAGTLFALRLTDRDIGEKNGGMWLRQVGGHTRSRDDSGQLRTQTNRYVVQGGGDLFSLPVGGEGSLSGGVMAGYGHTSSSTGSTMSGYDAKGSLNGYSTGIYSTWRQNAAAQRGAYLDAWLQYSWFKASVGGQGLSDERYNINGYSASVESGYRYVVSESATGELALTPQLQAVWSGIKADDHTESNGTVVKSLNDDAFQTRVGVELSRRGVSREDRGDAARFTAYVEANWLYNRKPTAVALDGVAVRQQGDRNVGELKVGVKGALSARWDLWGNIGQRLGDDGYSDTSASLAVRYRF</sequence>
<organism evidence="4 5">
    <name type="scientific">Leminorella grimontii</name>
    <dbReference type="NCBI Taxonomy" id="82981"/>
    <lineage>
        <taxon>Bacteria</taxon>
        <taxon>Pseudomonadati</taxon>
        <taxon>Pseudomonadota</taxon>
        <taxon>Gammaproteobacteria</taxon>
        <taxon>Enterobacterales</taxon>
        <taxon>Budviciaceae</taxon>
        <taxon>Leminorella</taxon>
    </lineage>
</organism>
<gene>
    <name evidence="4" type="ORF">SOASR030_29880</name>
</gene>
<reference evidence="4" key="1">
    <citation type="submission" date="2022-06" db="EMBL/GenBank/DDBJ databases">
        <title>Draft genome sequences of Leminorella grimontii str. JCM5902.</title>
        <authorList>
            <person name="Wakabayashi Y."/>
            <person name="Kojima K."/>
        </authorList>
    </citation>
    <scope>NUCLEOTIDE SEQUENCE</scope>
    <source>
        <strain evidence="4">JCM 5902</strain>
    </source>
</reference>
<dbReference type="InterPro" id="IPR012332">
    <property type="entry name" value="Autotransporter_pectin_lyase_C"/>
</dbReference>
<dbReference type="InterPro" id="IPR005546">
    <property type="entry name" value="Autotransporte_beta"/>
</dbReference>
<dbReference type="Pfam" id="PF12951">
    <property type="entry name" value="PATR"/>
    <property type="match status" value="7"/>
</dbReference>
<dbReference type="NCBIfam" id="TIGR01414">
    <property type="entry name" value="autotrans_barl"/>
    <property type="match status" value="1"/>
</dbReference>
<evidence type="ECO:0000259" key="3">
    <source>
        <dbReference type="PROSITE" id="PS51208"/>
    </source>
</evidence>
<dbReference type="InterPro" id="IPR036709">
    <property type="entry name" value="Autotransporte_beta_dom_sf"/>
</dbReference>
<dbReference type="SUPFAM" id="SSF51126">
    <property type="entry name" value="Pectin lyase-like"/>
    <property type="match status" value="5"/>
</dbReference>
<dbReference type="Gene3D" id="2.160.20.20">
    <property type="match status" value="2"/>
</dbReference>
<dbReference type="GO" id="GO:0019867">
    <property type="term" value="C:outer membrane"/>
    <property type="evidence" value="ECO:0007669"/>
    <property type="project" value="InterPro"/>
</dbReference>
<evidence type="ECO:0000313" key="4">
    <source>
        <dbReference type="EMBL" id="GKX56876.1"/>
    </source>
</evidence>
<evidence type="ECO:0000256" key="1">
    <source>
        <dbReference type="ARBA" id="ARBA00022729"/>
    </source>
</evidence>
<comment type="caution">
    <text evidence="4">The sequence shown here is derived from an EMBL/GenBank/DDBJ whole genome shotgun (WGS) entry which is preliminary data.</text>
</comment>
<dbReference type="InterPro" id="IPR043990">
    <property type="entry name" value="AC_1"/>
</dbReference>
<name>A0AAV5N443_9GAMM</name>
<dbReference type="Pfam" id="PF18883">
    <property type="entry name" value="AC_1"/>
    <property type="match status" value="1"/>
</dbReference>
<dbReference type="PANTHER" id="PTHR35037:SF3">
    <property type="entry name" value="C-TERMINAL REGION OF AIDA-LIKE PROTEIN"/>
    <property type="match status" value="1"/>
</dbReference>
<dbReference type="RefSeq" id="WP_134389160.1">
    <property type="nucleotide sequence ID" value="NZ_BRLH01000009.1"/>
</dbReference>
<dbReference type="EMBL" id="BRLH01000009">
    <property type="protein sequence ID" value="GKX56876.1"/>
    <property type="molecule type" value="Genomic_DNA"/>
</dbReference>
<feature type="chain" id="PRO_5043887646" description="Autotransporter domain-containing protein" evidence="2">
    <location>
        <begin position="22"/>
        <end position="1902"/>
    </location>
</feature>
<feature type="domain" description="Autotransporter" evidence="3">
    <location>
        <begin position="1619"/>
        <end position="1902"/>
    </location>
</feature>
<evidence type="ECO:0000313" key="5">
    <source>
        <dbReference type="Proteomes" id="UP001058124"/>
    </source>
</evidence>
<dbReference type="NCBIfam" id="TIGR02601">
    <property type="entry name" value="autotrns_rpt"/>
    <property type="match status" value="7"/>
</dbReference>
<dbReference type="Pfam" id="PF03797">
    <property type="entry name" value="Autotransporter"/>
    <property type="match status" value="1"/>
</dbReference>
<dbReference type="SMART" id="SM00869">
    <property type="entry name" value="Autotransporter"/>
    <property type="match status" value="1"/>
</dbReference>
<dbReference type="Proteomes" id="UP001058124">
    <property type="component" value="Unassembled WGS sequence"/>
</dbReference>
<accession>A0AAV5N443</accession>
<keyword evidence="5" id="KW-1185">Reference proteome</keyword>
<protein>
    <recommendedName>
        <fullName evidence="3">Autotransporter domain-containing protein</fullName>
    </recommendedName>
</protein>